<dbReference type="EMBL" id="MLKD01000022">
    <property type="protein sequence ID" value="OQE16929.1"/>
    <property type="molecule type" value="Genomic_DNA"/>
</dbReference>
<protein>
    <recommendedName>
        <fullName evidence="5">Ferritin/DPS protein domain-containing protein</fullName>
    </recommendedName>
</protein>
<comment type="caution">
    <text evidence="3">The sequence shown here is derived from an EMBL/GenBank/DDBJ whole genome shotgun (WGS) entry which is preliminary data.</text>
</comment>
<proteinExistence type="predicted"/>
<evidence type="ECO:0000313" key="3">
    <source>
        <dbReference type="EMBL" id="OQE16929.1"/>
    </source>
</evidence>
<dbReference type="AlphaFoldDB" id="A0A1V6STE2"/>
<accession>A0A1V6STE2</accession>
<name>A0A1V6STE2_9EURO</name>
<evidence type="ECO:0000256" key="1">
    <source>
        <dbReference type="SAM" id="MobiDB-lite"/>
    </source>
</evidence>
<dbReference type="OrthoDB" id="4363568at2759"/>
<reference evidence="4" key="1">
    <citation type="journal article" date="2017" name="Nat. Microbiol.">
        <title>Global analysis of biosynthetic gene clusters reveals vast potential of secondary metabolite production in Penicillium species.</title>
        <authorList>
            <person name="Nielsen J.C."/>
            <person name="Grijseels S."/>
            <person name="Prigent S."/>
            <person name="Ji B."/>
            <person name="Dainat J."/>
            <person name="Nielsen K.F."/>
            <person name="Frisvad J.C."/>
            <person name="Workman M."/>
            <person name="Nielsen J."/>
        </authorList>
    </citation>
    <scope>NUCLEOTIDE SEQUENCE [LARGE SCALE GENOMIC DNA]</scope>
    <source>
        <strain evidence="4">IBT 24891</strain>
    </source>
</reference>
<gene>
    <name evidence="3" type="ORF">PENSTE_c022G07561</name>
</gene>
<dbReference type="Proteomes" id="UP000191285">
    <property type="component" value="Unassembled WGS sequence"/>
</dbReference>
<dbReference type="Pfam" id="PF13668">
    <property type="entry name" value="Ferritin_2"/>
    <property type="match status" value="1"/>
</dbReference>
<evidence type="ECO:0008006" key="5">
    <source>
        <dbReference type="Google" id="ProtNLM"/>
    </source>
</evidence>
<keyword evidence="4" id="KW-1185">Reference proteome</keyword>
<organism evidence="3 4">
    <name type="scientific">Penicillium steckii</name>
    <dbReference type="NCBI Taxonomy" id="303698"/>
    <lineage>
        <taxon>Eukaryota</taxon>
        <taxon>Fungi</taxon>
        <taxon>Dikarya</taxon>
        <taxon>Ascomycota</taxon>
        <taxon>Pezizomycotina</taxon>
        <taxon>Eurotiomycetes</taxon>
        <taxon>Eurotiomycetidae</taxon>
        <taxon>Eurotiales</taxon>
        <taxon>Aspergillaceae</taxon>
        <taxon>Penicillium</taxon>
    </lineage>
</organism>
<feature type="signal peptide" evidence="2">
    <location>
        <begin position="1"/>
        <end position="20"/>
    </location>
</feature>
<sequence length="256" mass="26963">MRVGSHIPWLFIAGSSLSFAQNSSNCSLTSGDTEVLEYTWALSNFLNSFYHSVELNHSVASLVSNSTSRTKALANLECIVHANNLTAEAVRELSSEAPNFQKPPCKYSYPQISDIQSFVRHAYLFESTLSGAFTGAAGYTQSPEVSFLLARLAAEHSSHATWIGSRLNSSMFQANSTSLVAAYAPNQVLLEGNQTGRLGTYLDNCVSAPENPRGTLTIGPLEANFTSSAAGETSSTPASGSSSTPLGSSASASASA</sequence>
<feature type="chain" id="PRO_5012325228" description="Ferritin/DPS protein domain-containing protein" evidence="2">
    <location>
        <begin position="21"/>
        <end position="256"/>
    </location>
</feature>
<keyword evidence="2" id="KW-0732">Signal</keyword>
<evidence type="ECO:0000313" key="4">
    <source>
        <dbReference type="Proteomes" id="UP000191285"/>
    </source>
</evidence>
<feature type="region of interest" description="Disordered" evidence="1">
    <location>
        <begin position="227"/>
        <end position="256"/>
    </location>
</feature>
<evidence type="ECO:0000256" key="2">
    <source>
        <dbReference type="SAM" id="SignalP"/>
    </source>
</evidence>